<organism evidence="2">
    <name type="scientific">Escherichia coli</name>
    <dbReference type="NCBI Taxonomy" id="562"/>
    <lineage>
        <taxon>Bacteria</taxon>
        <taxon>Pseudomonadati</taxon>
        <taxon>Pseudomonadota</taxon>
        <taxon>Gammaproteobacteria</taxon>
        <taxon>Enterobacterales</taxon>
        <taxon>Enterobacteriaceae</taxon>
        <taxon>Escherichia</taxon>
    </lineage>
</organism>
<dbReference type="PANTHER" id="PTHR13696">
    <property type="entry name" value="P-LOOP CONTAINING NUCLEOSIDE TRIPHOSPHATE HYDROLASE"/>
    <property type="match status" value="1"/>
</dbReference>
<dbReference type="RefSeq" id="WP_113870597.1">
    <property type="nucleotide sequence ID" value="NZ_BGFF01000042.1"/>
</dbReference>
<dbReference type="InterPro" id="IPR027417">
    <property type="entry name" value="P-loop_NTPase"/>
</dbReference>
<comment type="caution">
    <text evidence="2">The sequence shown here is derived from an EMBL/GenBank/DDBJ whole genome shotgun (WGS) entry which is preliminary data.</text>
</comment>
<feature type="domain" description="AAA" evidence="1">
    <location>
        <begin position="4"/>
        <end position="205"/>
    </location>
</feature>
<protein>
    <recommendedName>
        <fullName evidence="1">AAA domain-containing protein</fullName>
    </recommendedName>
</protein>
<dbReference type="InterPro" id="IPR050678">
    <property type="entry name" value="DNA_Partitioning_ATPase"/>
</dbReference>
<dbReference type="SUPFAM" id="SSF52540">
    <property type="entry name" value="P-loop containing nucleoside triphosphate hydrolases"/>
    <property type="match status" value="1"/>
</dbReference>
<dbReference type="Gene3D" id="3.40.50.300">
    <property type="entry name" value="P-loop containing nucleotide triphosphate hydrolases"/>
    <property type="match status" value="1"/>
</dbReference>
<gene>
    <name evidence="2" type="ORF">HmCmsJML131_01487</name>
</gene>
<dbReference type="AlphaFoldDB" id="A0A4C7A188"/>
<dbReference type="InterPro" id="IPR025669">
    <property type="entry name" value="AAA_dom"/>
</dbReference>
<name>A0A4C7A188_ECOLX</name>
<sequence length="358" mass="40772">MAVKIYAMYNNKGGVGKTTLGFNIAAQYAEENPSTQVLVIDLCPQANISQYLLGGGDRGYNTNQELQSSRTRKNVVGFLDWLLDGHSNFTSIRRSFKVAVNQYNDEISDNLFLIAGDSFLESLTLALNYAVISPANRFAWKEYMTAFRRLCTLEHDIDDYDDMVVFIDCNPSFSIYTQMALLSSDRLVVPMMADYSSLEGMKGIMMLLYGHYPSSAAQTYAEKFVTFHSQVVNNNLTLPKLDRFVFNNFTSNLGVARAYDSIKESLCAFAFTQYQNFPELFTERYREINNLNEWEAAYLSEVKDFHTSGKVSASLGIPLFKLPAQTHYEMPNGEIINVVRERYREAREHVNALVETFY</sequence>
<proteinExistence type="predicted"/>
<dbReference type="PANTHER" id="PTHR13696:SF99">
    <property type="entry name" value="COBYRINIC ACID AC-DIAMIDE SYNTHASE"/>
    <property type="match status" value="1"/>
</dbReference>
<evidence type="ECO:0000259" key="1">
    <source>
        <dbReference type="Pfam" id="PF13614"/>
    </source>
</evidence>
<accession>A0A4C7A188</accession>
<dbReference type="EMBL" id="BFQM01000019">
    <property type="protein sequence ID" value="GDA54584.1"/>
    <property type="molecule type" value="Genomic_DNA"/>
</dbReference>
<reference evidence="2" key="1">
    <citation type="submission" date="2018-04" db="EMBL/GenBank/DDBJ databases">
        <title>Large scale genomics of bovine and human commensal E. coli to reveal the emerging process of EHEC.</title>
        <authorList>
            <person name="Arimizu Y."/>
            <person name="Ogura Y."/>
        </authorList>
    </citation>
    <scope>NUCLEOTIDE SEQUENCE</scope>
    <source>
        <strain evidence="2">JML131</strain>
    </source>
</reference>
<evidence type="ECO:0000313" key="2">
    <source>
        <dbReference type="EMBL" id="GDA54584.1"/>
    </source>
</evidence>
<dbReference type="Pfam" id="PF13614">
    <property type="entry name" value="AAA_31"/>
    <property type="match status" value="1"/>
</dbReference>
<dbReference type="CDD" id="cd02042">
    <property type="entry name" value="ParAB_family"/>
    <property type="match status" value="1"/>
</dbReference>